<feature type="transmembrane region" description="Helical" evidence="1">
    <location>
        <begin position="155"/>
        <end position="175"/>
    </location>
</feature>
<proteinExistence type="predicted"/>
<feature type="transmembrane region" description="Helical" evidence="1">
    <location>
        <begin position="69"/>
        <end position="91"/>
    </location>
</feature>
<evidence type="ECO:0000313" key="2">
    <source>
        <dbReference type="EMBL" id="SFP35400.1"/>
    </source>
</evidence>
<name>A0A1I5PNN8_9BACI</name>
<evidence type="ECO:0000313" key="3">
    <source>
        <dbReference type="Proteomes" id="UP000198892"/>
    </source>
</evidence>
<keyword evidence="1" id="KW-0472">Membrane</keyword>
<feature type="transmembrane region" description="Helical" evidence="1">
    <location>
        <begin position="126"/>
        <end position="143"/>
    </location>
</feature>
<dbReference type="Proteomes" id="UP000198892">
    <property type="component" value="Unassembled WGS sequence"/>
</dbReference>
<protein>
    <submittedName>
        <fullName evidence="2">Uncharacterized protein</fullName>
    </submittedName>
</protein>
<gene>
    <name evidence="2" type="ORF">SAMN05518683_104174</name>
</gene>
<dbReference type="STRING" id="1884432.SAMN05518683_104174"/>
<keyword evidence="1" id="KW-1133">Transmembrane helix</keyword>
<dbReference type="AlphaFoldDB" id="A0A1I5PNN8"/>
<dbReference type="EMBL" id="FOXD01000004">
    <property type="protein sequence ID" value="SFP35400.1"/>
    <property type="molecule type" value="Genomic_DNA"/>
</dbReference>
<feature type="transmembrane region" description="Helical" evidence="1">
    <location>
        <begin position="45"/>
        <end position="63"/>
    </location>
</feature>
<accession>A0A1I5PNN8</accession>
<sequence>MILNLQGVRFIGMAWYNGASIERLDTMHETEWDIQEVKRLKKKQLVQQNLLMLLLFVLFAFYVHNVGSASVLLGLCCVLLWLTAVPPLYTLKTGEPIGTKTSRMVQAFDRYHWGEKRWKRNTMMETGILMIGSVVFTVLFFVWDVDSIRLDSPIGVFPFIGGWIGFNAGQIIRLMKL</sequence>
<evidence type="ECO:0000256" key="1">
    <source>
        <dbReference type="SAM" id="Phobius"/>
    </source>
</evidence>
<reference evidence="3" key="1">
    <citation type="submission" date="2016-10" db="EMBL/GenBank/DDBJ databases">
        <authorList>
            <person name="Varghese N."/>
            <person name="Submissions S."/>
        </authorList>
    </citation>
    <scope>NUCLEOTIDE SEQUENCE [LARGE SCALE GENOMIC DNA]</scope>
    <source>
        <strain evidence="3">S7</strain>
    </source>
</reference>
<organism evidence="2 3">
    <name type="scientific">Salibacterium halotolerans</name>
    <dbReference type="NCBI Taxonomy" id="1884432"/>
    <lineage>
        <taxon>Bacteria</taxon>
        <taxon>Bacillati</taxon>
        <taxon>Bacillota</taxon>
        <taxon>Bacilli</taxon>
        <taxon>Bacillales</taxon>
        <taxon>Bacillaceae</taxon>
    </lineage>
</organism>
<keyword evidence="1" id="KW-0812">Transmembrane</keyword>
<keyword evidence="3" id="KW-1185">Reference proteome</keyword>